<dbReference type="EMBL" id="FMSH01000230">
    <property type="protein sequence ID" value="SCU76379.1"/>
    <property type="molecule type" value="Genomic_DNA"/>
</dbReference>
<organism evidence="2">
    <name type="scientific">Cupriavidus necator</name>
    <name type="common">Alcaligenes eutrophus</name>
    <name type="synonym">Ralstonia eutropha</name>
    <dbReference type="NCBI Taxonomy" id="106590"/>
    <lineage>
        <taxon>Bacteria</taxon>
        <taxon>Pseudomonadati</taxon>
        <taxon>Pseudomonadota</taxon>
        <taxon>Betaproteobacteria</taxon>
        <taxon>Burkholderiales</taxon>
        <taxon>Burkholderiaceae</taxon>
        <taxon>Cupriavidus</taxon>
    </lineage>
</organism>
<evidence type="ECO:0000256" key="1">
    <source>
        <dbReference type="SAM" id="MobiDB-lite"/>
    </source>
</evidence>
<feature type="region of interest" description="Disordered" evidence="1">
    <location>
        <begin position="23"/>
        <end position="53"/>
    </location>
</feature>
<proteinExistence type="predicted"/>
<sequence>MGDQQVVAGSLGGAVHDIALADARRPGDEDGQACGNEGREQGVQLGRVDFHGIPKGEPHKDIFRTGRVSLWEVSMNAPAVLAEVDASADAGKTLFGLILTSANNALST</sequence>
<dbReference type="AlphaFoldDB" id="A0A1K0ITS9"/>
<name>A0A1K0ITS9_CUPNE</name>
<accession>A0A1K0ITS9</accession>
<evidence type="ECO:0000313" key="2">
    <source>
        <dbReference type="EMBL" id="SCU76379.1"/>
    </source>
</evidence>
<protein>
    <submittedName>
        <fullName evidence="2">Uncharacterized protein</fullName>
    </submittedName>
</protein>
<reference evidence="2" key="1">
    <citation type="submission" date="2016-09" db="EMBL/GenBank/DDBJ databases">
        <authorList>
            <person name="Capua I."/>
            <person name="De Benedictis P."/>
            <person name="Joannis T."/>
            <person name="Lombin L.H."/>
            <person name="Cattoli G."/>
        </authorList>
    </citation>
    <scope>NUCLEOTIDE SEQUENCE</scope>
    <source>
        <strain evidence="2">B9</strain>
    </source>
</reference>
<gene>
    <name evidence="2" type="ORF">CNECB9_3050001</name>
</gene>